<gene>
    <name evidence="3" type="ORF">PENARI_c004G04779</name>
</gene>
<reference evidence="3 4" key="1">
    <citation type="journal article" date="2016" name="Sci. Rep.">
        <title>Penicillium arizonense, a new, genome sequenced fungal species, reveals a high chemical diversity in secreted metabolites.</title>
        <authorList>
            <person name="Grijseels S."/>
            <person name="Nielsen J.C."/>
            <person name="Randelovic M."/>
            <person name="Nielsen J."/>
            <person name="Nielsen K.F."/>
            <person name="Workman M."/>
            <person name="Frisvad J.C."/>
        </authorList>
    </citation>
    <scope>NUCLEOTIDE SEQUENCE [LARGE SCALE GENOMIC DNA]</scope>
    <source>
        <strain evidence="3 4">CBS 141311</strain>
    </source>
</reference>
<sequence>MHISTTIWMLAACLETVINASDVLEVNLAFPRNETYAPNNAFPVVFAFKNSERARHLNPSISYSLRDEDGDKFYNLWHELHWVNWTDQETYFAQKYSNAFSTEGRWSVLWTLSWDSCNVESPEYGNEVISNSTTKATMFTTSNSAPKLDPVAATANKTCTGQPGVAINVTDKTKSISSALWEGGKYTNHTCAVVAASPTPSTNPCRTQIDKTTLASMEASKLASYCDLHFNEPAECPDKKSAAQPLAVAGLSCLLGLTGALGFFLV</sequence>
<dbReference type="OrthoDB" id="4490227at2759"/>
<dbReference type="RefSeq" id="XP_022491163.1">
    <property type="nucleotide sequence ID" value="XM_022629104.1"/>
</dbReference>
<dbReference type="AlphaFoldDB" id="A0A1F5LRA4"/>
<comment type="caution">
    <text evidence="3">The sequence shown here is derived from an EMBL/GenBank/DDBJ whole genome shotgun (WGS) entry which is preliminary data.</text>
</comment>
<dbReference type="Proteomes" id="UP000177622">
    <property type="component" value="Unassembled WGS sequence"/>
</dbReference>
<accession>A0A1F5LRA4</accession>
<dbReference type="GeneID" id="34573838"/>
<keyword evidence="1" id="KW-0732">Signal</keyword>
<evidence type="ECO:0000259" key="2">
    <source>
        <dbReference type="Pfam" id="PF23584"/>
    </source>
</evidence>
<keyword evidence="4" id="KW-1185">Reference proteome</keyword>
<dbReference type="EMBL" id="LXJU01000004">
    <property type="protein sequence ID" value="OGE55734.1"/>
    <property type="molecule type" value="Genomic_DNA"/>
</dbReference>
<dbReference type="Pfam" id="PF23584">
    <property type="entry name" value="DUF7136"/>
    <property type="match status" value="1"/>
</dbReference>
<feature type="domain" description="DUF7136" evidence="2">
    <location>
        <begin position="20"/>
        <end position="236"/>
    </location>
</feature>
<evidence type="ECO:0000313" key="4">
    <source>
        <dbReference type="Proteomes" id="UP000177622"/>
    </source>
</evidence>
<protein>
    <recommendedName>
        <fullName evidence="2">DUF7136 domain-containing protein</fullName>
    </recommendedName>
</protein>
<organism evidence="3 4">
    <name type="scientific">Penicillium arizonense</name>
    <dbReference type="NCBI Taxonomy" id="1835702"/>
    <lineage>
        <taxon>Eukaryota</taxon>
        <taxon>Fungi</taxon>
        <taxon>Dikarya</taxon>
        <taxon>Ascomycota</taxon>
        <taxon>Pezizomycotina</taxon>
        <taxon>Eurotiomycetes</taxon>
        <taxon>Eurotiomycetidae</taxon>
        <taxon>Eurotiales</taxon>
        <taxon>Aspergillaceae</taxon>
        <taxon>Penicillium</taxon>
    </lineage>
</organism>
<feature type="signal peptide" evidence="1">
    <location>
        <begin position="1"/>
        <end position="20"/>
    </location>
</feature>
<evidence type="ECO:0000313" key="3">
    <source>
        <dbReference type="EMBL" id="OGE55734.1"/>
    </source>
</evidence>
<evidence type="ECO:0000256" key="1">
    <source>
        <dbReference type="SAM" id="SignalP"/>
    </source>
</evidence>
<name>A0A1F5LRA4_PENAI</name>
<feature type="chain" id="PRO_5009519813" description="DUF7136 domain-containing protein" evidence="1">
    <location>
        <begin position="21"/>
        <end position="266"/>
    </location>
</feature>
<dbReference type="InterPro" id="IPR055560">
    <property type="entry name" value="DUF7136"/>
</dbReference>
<proteinExistence type="predicted"/>